<evidence type="ECO:0000256" key="5">
    <source>
        <dbReference type="ARBA" id="ARBA00022806"/>
    </source>
</evidence>
<keyword evidence="14" id="KW-1185">Reference proteome</keyword>
<dbReference type="SUPFAM" id="SSF100939">
    <property type="entry name" value="SPOC domain-like"/>
    <property type="match status" value="1"/>
</dbReference>
<evidence type="ECO:0000256" key="4">
    <source>
        <dbReference type="ARBA" id="ARBA00022801"/>
    </source>
</evidence>
<dbReference type="InterPro" id="IPR016194">
    <property type="entry name" value="SPOC-like_C_dom_sf"/>
</dbReference>
<dbReference type="GO" id="GO:0003690">
    <property type="term" value="F:double-stranded DNA binding"/>
    <property type="evidence" value="ECO:0007669"/>
    <property type="project" value="TreeGrafter"/>
</dbReference>
<evidence type="ECO:0000256" key="6">
    <source>
        <dbReference type="ARBA" id="ARBA00022840"/>
    </source>
</evidence>
<dbReference type="CDD" id="cd00788">
    <property type="entry name" value="KU70"/>
    <property type="match status" value="1"/>
</dbReference>
<gene>
    <name evidence="13" type="ORF">ABL78_1100</name>
</gene>
<keyword evidence="9" id="KW-0234">DNA repair</keyword>
<evidence type="ECO:0000313" key="13">
    <source>
        <dbReference type="EMBL" id="KPI89837.1"/>
    </source>
</evidence>
<dbReference type="InterPro" id="IPR005161">
    <property type="entry name" value="Ku_N"/>
</dbReference>
<dbReference type="VEuPathDB" id="TriTrypDB:Lsey_0016_0540"/>
<accession>A0A0N0P8R7</accession>
<dbReference type="GO" id="GO:0005524">
    <property type="term" value="F:ATP binding"/>
    <property type="evidence" value="ECO:0007669"/>
    <property type="project" value="UniProtKB-KW"/>
</dbReference>
<dbReference type="Pfam" id="PF02735">
    <property type="entry name" value="Ku"/>
    <property type="match status" value="1"/>
</dbReference>
<keyword evidence="6" id="KW-0067">ATP-binding</keyword>
<reference evidence="13 14" key="1">
    <citation type="journal article" date="2015" name="PLoS Pathog.">
        <title>Leptomonas seymouri: Adaptations to the Dixenous Life Cycle Analyzed by Genome Sequencing, Transcriptome Profiling and Co-infection with Leishmania donovani.</title>
        <authorList>
            <person name="Kraeva N."/>
            <person name="Butenko A."/>
            <person name="Hlavacova J."/>
            <person name="Kostygov A."/>
            <person name="Myskova J."/>
            <person name="Grybchuk D."/>
            <person name="Lestinova T."/>
            <person name="Votypka J."/>
            <person name="Volf P."/>
            <person name="Opperdoes F."/>
            <person name="Flegontov P."/>
            <person name="Lukes J."/>
            <person name="Yurchenko V."/>
        </authorList>
    </citation>
    <scope>NUCLEOTIDE SEQUENCE [LARGE SCALE GENOMIC DNA]</scope>
    <source>
        <strain evidence="13 14">ATCC 30220</strain>
    </source>
</reference>
<dbReference type="AlphaFoldDB" id="A0A0N0P8R7"/>
<protein>
    <submittedName>
        <fullName evidence="13">Putative KU70 protein</fullName>
    </submittedName>
</protein>
<keyword evidence="2" id="KW-0547">Nucleotide-binding</keyword>
<dbReference type="InterPro" id="IPR006164">
    <property type="entry name" value="DNA_bd_Ku70/Ku80"/>
</dbReference>
<evidence type="ECO:0000256" key="3">
    <source>
        <dbReference type="ARBA" id="ARBA00022763"/>
    </source>
</evidence>
<dbReference type="GO" id="GO:0006310">
    <property type="term" value="P:DNA recombination"/>
    <property type="evidence" value="ECO:0007669"/>
    <property type="project" value="UniProtKB-KW"/>
</dbReference>
<dbReference type="EMBL" id="LJSK01000016">
    <property type="protein sequence ID" value="KPI89837.1"/>
    <property type="molecule type" value="Genomic_DNA"/>
</dbReference>
<dbReference type="PANTHER" id="PTHR12604">
    <property type="entry name" value="KU AUTOANTIGEN DNA HELICASE"/>
    <property type="match status" value="1"/>
</dbReference>
<evidence type="ECO:0000256" key="8">
    <source>
        <dbReference type="ARBA" id="ARBA00023172"/>
    </source>
</evidence>
<evidence type="ECO:0000256" key="1">
    <source>
        <dbReference type="ARBA" id="ARBA00004123"/>
    </source>
</evidence>
<dbReference type="InterPro" id="IPR036465">
    <property type="entry name" value="vWFA_dom_sf"/>
</dbReference>
<keyword evidence="10" id="KW-0539">Nucleus</keyword>
<evidence type="ECO:0000313" key="14">
    <source>
        <dbReference type="Proteomes" id="UP000038009"/>
    </source>
</evidence>
<evidence type="ECO:0000256" key="11">
    <source>
        <dbReference type="SAM" id="MobiDB-lite"/>
    </source>
</evidence>
<dbReference type="OMA" id="PAFKFSE"/>
<dbReference type="OrthoDB" id="3249161at2759"/>
<dbReference type="Gene3D" id="3.40.50.410">
    <property type="entry name" value="von Willebrand factor, type A domain"/>
    <property type="match status" value="1"/>
</dbReference>
<dbReference type="Gene3D" id="2.40.290.10">
    <property type="match status" value="1"/>
</dbReference>
<feature type="region of interest" description="Disordered" evidence="11">
    <location>
        <begin position="795"/>
        <end position="825"/>
    </location>
</feature>
<dbReference type="GO" id="GO:0043564">
    <property type="term" value="C:Ku70:Ku80 complex"/>
    <property type="evidence" value="ECO:0007669"/>
    <property type="project" value="TreeGrafter"/>
</dbReference>
<feature type="domain" description="Ku" evidence="12">
    <location>
        <begin position="511"/>
        <end position="667"/>
    </location>
</feature>
<dbReference type="SMART" id="SM00559">
    <property type="entry name" value="Ku78"/>
    <property type="match status" value="1"/>
</dbReference>
<dbReference type="GO" id="GO:0004386">
    <property type="term" value="F:helicase activity"/>
    <property type="evidence" value="ECO:0007669"/>
    <property type="project" value="UniProtKB-KW"/>
</dbReference>
<evidence type="ECO:0000259" key="12">
    <source>
        <dbReference type="SMART" id="SM00559"/>
    </source>
</evidence>
<dbReference type="SUPFAM" id="SSF53300">
    <property type="entry name" value="vWA-like"/>
    <property type="match status" value="1"/>
</dbReference>
<dbReference type="InterPro" id="IPR047087">
    <property type="entry name" value="KU70_core_dom"/>
</dbReference>
<evidence type="ECO:0000256" key="7">
    <source>
        <dbReference type="ARBA" id="ARBA00023125"/>
    </source>
</evidence>
<name>A0A0N0P8R7_LEPSE</name>
<dbReference type="Pfam" id="PF03731">
    <property type="entry name" value="Ku_N"/>
    <property type="match status" value="1"/>
</dbReference>
<organism evidence="13 14">
    <name type="scientific">Leptomonas seymouri</name>
    <dbReference type="NCBI Taxonomy" id="5684"/>
    <lineage>
        <taxon>Eukaryota</taxon>
        <taxon>Discoba</taxon>
        <taxon>Euglenozoa</taxon>
        <taxon>Kinetoplastea</taxon>
        <taxon>Metakinetoplastina</taxon>
        <taxon>Trypanosomatida</taxon>
        <taxon>Trypanosomatidae</taxon>
        <taxon>Leishmaniinae</taxon>
        <taxon>Leptomonas</taxon>
    </lineage>
</organism>
<evidence type="ECO:0000256" key="10">
    <source>
        <dbReference type="ARBA" id="ARBA00023242"/>
    </source>
</evidence>
<dbReference type="GO" id="GO:0000723">
    <property type="term" value="P:telomere maintenance"/>
    <property type="evidence" value="ECO:0007669"/>
    <property type="project" value="TreeGrafter"/>
</dbReference>
<keyword evidence="5" id="KW-0347">Helicase</keyword>
<proteinExistence type="predicted"/>
<dbReference type="PANTHER" id="PTHR12604:SF2">
    <property type="entry name" value="X-RAY REPAIR CROSS-COMPLEMENTING PROTEIN 6"/>
    <property type="match status" value="1"/>
</dbReference>
<sequence length="884" mass="96161">MEDFTEFFEGTADVGVPGSDVDNIDADEAEQLAWQRHECEVVVCLIDCNADMFFCHAPPLSTRSGVDVPIHSGSTLLSVERDPPPTVGCTSATMKGSIHSSSDIITAEATCAPAAPSFFSMTLRSIRTLLTEKIVWTNKDKVAVVLYNTRECANAACFPGIYVMQEATLIGAEFIQRVEQLEAAGVYGSPAYDDFVKTIGHLPDPALDKRNRDDPDAPACRFSEVLWVARHMLLNTCAPDTVQQHRLFAFTNESDPTQGCSGEWHQCCEQARALADVGATLEVFGFADGDTPNTPGSGVLADLISNPTSAAAHNGSDVSFVHPPSAQAPASCSSASFAPGQAPFNSNFFWKPLLKEMEIPSAQPTRFTGEWSTAFAANRHESRVSSGGIGAVHVHASSATLHQLLSTVARRALPQRPYRNCLLRIGRLIGQDDGGDASSVSAAAAPRMAVSLYTPLLRARLPQHEWLDRQTHQAVRRVVRLHTCKNSAGEGKSSEELERTEAAPRLDMAGSEEVKAGDLCCYAKVGEDRAYFTKEERRRITEVAAGDAEPGFTILLFKDTREALKHAHMVRRSSFLHACVEKGGMQSHRLFVLLVRRLRAKGKAAIAQYRRTIAAEPRLVALVPSPDLNAYPEKRYRVPAEGLGLYVVPLPFAEDLRCIPNISSCTSLNRQSTPCRESGAVDPAHLELAKEVVAALTESYSTDERANPALQRQYGMLQHFAQQRRSLCRRISDPEGEIASSLTEGDDDVDAPLQTVDSTLPDSGRMLSHAHCFHVFNREVLGSDYNAARHCPPPCSAPHAMRRPRTDSNSRAGGARGDGEGGEGWNRIHETVRQAAARNAWNLLTVPLLKEYLSLLGVSVGAARRKADLIALAKDHTLSSSPSK</sequence>
<evidence type="ECO:0000256" key="2">
    <source>
        <dbReference type="ARBA" id="ARBA00022741"/>
    </source>
</evidence>
<comment type="subcellular location">
    <subcellularLocation>
        <location evidence="1">Nucleus</location>
    </subcellularLocation>
</comment>
<keyword evidence="3" id="KW-0227">DNA damage</keyword>
<dbReference type="Gene3D" id="4.10.970.10">
    <property type="entry name" value="Ku70, bridge and pillars"/>
    <property type="match status" value="1"/>
</dbReference>
<dbReference type="GO" id="GO:0016787">
    <property type="term" value="F:hydrolase activity"/>
    <property type="evidence" value="ECO:0007669"/>
    <property type="project" value="UniProtKB-KW"/>
</dbReference>
<keyword evidence="7" id="KW-0238">DNA-binding</keyword>
<keyword evidence="8" id="KW-0233">DNA recombination</keyword>
<dbReference type="Gene3D" id="1.10.1600.10">
    <property type="match status" value="1"/>
</dbReference>
<dbReference type="GO" id="GO:0042162">
    <property type="term" value="F:telomeric DNA binding"/>
    <property type="evidence" value="ECO:0007669"/>
    <property type="project" value="TreeGrafter"/>
</dbReference>
<evidence type="ECO:0000256" key="9">
    <source>
        <dbReference type="ARBA" id="ARBA00023204"/>
    </source>
</evidence>
<keyword evidence="4" id="KW-0378">Hydrolase</keyword>
<dbReference type="GO" id="GO:0006303">
    <property type="term" value="P:double-strand break repair via nonhomologous end joining"/>
    <property type="evidence" value="ECO:0007669"/>
    <property type="project" value="InterPro"/>
</dbReference>
<comment type="caution">
    <text evidence="13">The sequence shown here is derived from an EMBL/GenBank/DDBJ whole genome shotgun (WGS) entry which is preliminary data.</text>
</comment>
<dbReference type="Proteomes" id="UP000038009">
    <property type="component" value="Unassembled WGS sequence"/>
</dbReference>
<dbReference type="InterPro" id="IPR027388">
    <property type="entry name" value="Ku70_bridge/pillars_dom_sf"/>
</dbReference>